<dbReference type="GO" id="GO:0003729">
    <property type="term" value="F:mRNA binding"/>
    <property type="evidence" value="ECO:0007669"/>
    <property type="project" value="TreeGrafter"/>
</dbReference>
<dbReference type="GO" id="GO:0003735">
    <property type="term" value="F:structural constituent of ribosome"/>
    <property type="evidence" value="ECO:0007669"/>
    <property type="project" value="TreeGrafter"/>
</dbReference>
<feature type="domain" description="S1 motif" evidence="8">
    <location>
        <begin position="21"/>
        <end position="87"/>
    </location>
</feature>
<dbReference type="AlphaFoldDB" id="A0A368BUV7"/>
<dbReference type="CDD" id="cd05688">
    <property type="entry name" value="S1_RPS1_repeat_ec3"/>
    <property type="match status" value="1"/>
</dbReference>
<evidence type="ECO:0000313" key="10">
    <source>
        <dbReference type="Proteomes" id="UP000253307"/>
    </source>
</evidence>
<dbReference type="InterPro" id="IPR012340">
    <property type="entry name" value="NA-bd_OB-fold"/>
</dbReference>
<sequence length="435" mass="48425">MSENFAALLDESLNTLEMQPGTIVSGVVLDLDNEWVTVHVGLKSEGVIPLDEFKDVEGKVDINVGDEIEVALEAVEDGYGETRISREKARKITAWKNLEEALETGEFVTGKVLNRVKGGFSVEVDVIKAFLPGSLVDIRPVKEAPELENTIQEFKVIKLDYKRNNVVLSRKAVLEQINSAEKVELLKNLEEGQIVKGIVKNITDYGAFIDLGGLDGLLHITDISWSRVVNPKEALNLGEEIEVKVLSFDKEKLRVSLGLKQIQNDPWEGIEGKYSIGGIYEATVSNLTDYGCFAELEQGVEGLIHLSELDWTNKNIHPSKVVTLEESIRVMILELDNEKRRISLGLKQTKPNPWLEFENKYNIGDSVEGSIKSITDFGVFVGLEGDIDGLIHLSDLSNSENPEEDLKNYNKGDKLSCIIFGIDAERERISLKISD</sequence>
<evidence type="ECO:0000256" key="1">
    <source>
        <dbReference type="ARBA" id="ARBA00006767"/>
    </source>
</evidence>
<evidence type="ECO:0000256" key="2">
    <source>
        <dbReference type="ARBA" id="ARBA00022737"/>
    </source>
</evidence>
<dbReference type="GO" id="GO:0006412">
    <property type="term" value="P:translation"/>
    <property type="evidence" value="ECO:0007669"/>
    <property type="project" value="TreeGrafter"/>
</dbReference>
<comment type="caution">
    <text evidence="9">The sequence shown here is derived from an EMBL/GenBank/DDBJ whole genome shotgun (WGS) entry which is preliminary data.</text>
</comment>
<dbReference type="PANTHER" id="PTHR10724:SF7">
    <property type="entry name" value="SMALL RIBOSOMAL SUBUNIT PROTEIN BS1C"/>
    <property type="match status" value="1"/>
</dbReference>
<dbReference type="InterPro" id="IPR035104">
    <property type="entry name" value="Ribosomal_protein_S1-like"/>
</dbReference>
<dbReference type="FunFam" id="2.40.50.140:FF:000018">
    <property type="entry name" value="30S ribosomal protein S1"/>
    <property type="match status" value="1"/>
</dbReference>
<evidence type="ECO:0000259" key="8">
    <source>
        <dbReference type="PROSITE" id="PS50126"/>
    </source>
</evidence>
<evidence type="ECO:0000256" key="6">
    <source>
        <dbReference type="ARBA" id="ARBA00035293"/>
    </source>
</evidence>
<keyword evidence="3" id="KW-0694">RNA-binding</keyword>
<dbReference type="SMART" id="SM00316">
    <property type="entry name" value="S1"/>
    <property type="match status" value="5"/>
</dbReference>
<dbReference type="Gene3D" id="2.40.50.140">
    <property type="entry name" value="Nucleic acid-binding proteins"/>
    <property type="match status" value="5"/>
</dbReference>
<evidence type="ECO:0000256" key="7">
    <source>
        <dbReference type="ARBA" id="ARBA00035517"/>
    </source>
</evidence>
<dbReference type="InterPro" id="IPR050437">
    <property type="entry name" value="Ribos_protein_bS1-like"/>
</dbReference>
<protein>
    <recommendedName>
        <fullName evidence="6">Small ribosomal subunit protein bS1</fullName>
    </recommendedName>
    <alternativeName>
        <fullName evidence="7">30S ribosomal protein S1</fullName>
    </alternativeName>
</protein>
<dbReference type="FunFam" id="2.40.50.140:FF:000011">
    <property type="entry name" value="30S ribosomal protein S1"/>
    <property type="match status" value="1"/>
</dbReference>
<evidence type="ECO:0000256" key="3">
    <source>
        <dbReference type="ARBA" id="ARBA00022884"/>
    </source>
</evidence>
<feature type="domain" description="S1 motif" evidence="8">
    <location>
        <begin position="192"/>
        <end position="260"/>
    </location>
</feature>
<evidence type="ECO:0000256" key="5">
    <source>
        <dbReference type="ARBA" id="ARBA00023274"/>
    </source>
</evidence>
<dbReference type="SUPFAM" id="SSF50249">
    <property type="entry name" value="Nucleic acid-binding proteins"/>
    <property type="match status" value="5"/>
</dbReference>
<dbReference type="InterPro" id="IPR003029">
    <property type="entry name" value="S1_domain"/>
</dbReference>
<dbReference type="NCBIfam" id="NF004952">
    <property type="entry name" value="PRK06299.1-2"/>
    <property type="match status" value="1"/>
</dbReference>
<feature type="domain" description="S1 motif" evidence="8">
    <location>
        <begin position="277"/>
        <end position="347"/>
    </location>
</feature>
<dbReference type="CDD" id="cd05687">
    <property type="entry name" value="S1_RPS1_repeat_ec1_hs1"/>
    <property type="match status" value="1"/>
</dbReference>
<keyword evidence="4 9" id="KW-0689">Ribosomal protein</keyword>
<keyword evidence="2" id="KW-0677">Repeat</keyword>
<gene>
    <name evidence="9" type="ORF">DBW96_02475</name>
</gene>
<proteinExistence type="inferred from homology"/>
<organism evidence="9 10">
    <name type="scientific">SAR86 cluster bacterium</name>
    <dbReference type="NCBI Taxonomy" id="2030880"/>
    <lineage>
        <taxon>Bacteria</taxon>
        <taxon>Pseudomonadati</taxon>
        <taxon>Pseudomonadota</taxon>
        <taxon>Gammaproteobacteria</taxon>
        <taxon>SAR86 cluster</taxon>
    </lineage>
</organism>
<keyword evidence="5" id="KW-0687">Ribonucleoprotein</keyword>
<name>A0A368BUV7_9GAMM</name>
<dbReference type="EMBL" id="QOPE01000015">
    <property type="protein sequence ID" value="RCL41118.1"/>
    <property type="molecule type" value="Genomic_DNA"/>
</dbReference>
<comment type="similarity">
    <text evidence="1">Belongs to the bacterial ribosomal protein bS1 family.</text>
</comment>
<evidence type="ECO:0000256" key="4">
    <source>
        <dbReference type="ARBA" id="ARBA00022980"/>
    </source>
</evidence>
<dbReference type="CDD" id="cd04465">
    <property type="entry name" value="S1_RPS1_repeat_ec2_hs2"/>
    <property type="match status" value="1"/>
</dbReference>
<dbReference type="PANTHER" id="PTHR10724">
    <property type="entry name" value="30S RIBOSOMAL PROTEIN S1"/>
    <property type="match status" value="1"/>
</dbReference>
<dbReference type="GO" id="GO:0022627">
    <property type="term" value="C:cytosolic small ribosomal subunit"/>
    <property type="evidence" value="ECO:0007669"/>
    <property type="project" value="TreeGrafter"/>
</dbReference>
<feature type="domain" description="S1 motif" evidence="8">
    <location>
        <begin position="364"/>
        <end position="434"/>
    </location>
</feature>
<reference evidence="9 10" key="1">
    <citation type="journal article" date="2018" name="Microbiome">
        <title>Fine metagenomic profile of the Mediterranean stratified and mixed water columns revealed by assembly and recruitment.</title>
        <authorList>
            <person name="Haro-Moreno J.M."/>
            <person name="Lopez-Perez M."/>
            <person name="De La Torre J.R."/>
            <person name="Picazo A."/>
            <person name="Camacho A."/>
            <person name="Rodriguez-Valera F."/>
        </authorList>
    </citation>
    <scope>NUCLEOTIDE SEQUENCE [LARGE SCALE GENOMIC DNA]</scope>
    <source>
        <strain evidence="9">MED-G82</strain>
    </source>
</reference>
<accession>A0A368BUV7</accession>
<dbReference type="Pfam" id="PF00575">
    <property type="entry name" value="S1"/>
    <property type="match status" value="5"/>
</dbReference>
<evidence type="ECO:0000313" key="9">
    <source>
        <dbReference type="EMBL" id="RCL41118.1"/>
    </source>
</evidence>
<dbReference type="PRINTS" id="PR00681">
    <property type="entry name" value="RIBOSOMALS1"/>
</dbReference>
<dbReference type="Proteomes" id="UP000253307">
    <property type="component" value="Unassembled WGS sequence"/>
</dbReference>
<feature type="domain" description="S1 motif" evidence="8">
    <location>
        <begin position="105"/>
        <end position="171"/>
    </location>
</feature>
<dbReference type="PROSITE" id="PS50126">
    <property type="entry name" value="S1"/>
    <property type="match status" value="5"/>
</dbReference>